<evidence type="ECO:0000313" key="2">
    <source>
        <dbReference type="Proteomes" id="UP000239861"/>
    </source>
</evidence>
<dbReference type="EMBL" id="PTIW01000006">
    <property type="protein sequence ID" value="PPK61953.1"/>
    <property type="molecule type" value="Genomic_DNA"/>
</dbReference>
<proteinExistence type="predicted"/>
<name>A0AB36ZZ55_9BACT</name>
<comment type="caution">
    <text evidence="1">The sequence shown here is derived from an EMBL/GenBank/DDBJ whole genome shotgun (WGS) entry which is preliminary data.</text>
</comment>
<organism evidence="1 2">
    <name type="scientific">Malaciobacter marinus</name>
    <dbReference type="NCBI Taxonomy" id="505249"/>
    <lineage>
        <taxon>Bacteria</taxon>
        <taxon>Pseudomonadati</taxon>
        <taxon>Campylobacterota</taxon>
        <taxon>Epsilonproteobacteria</taxon>
        <taxon>Campylobacterales</taxon>
        <taxon>Arcobacteraceae</taxon>
        <taxon>Malaciobacter</taxon>
    </lineage>
</organism>
<gene>
    <name evidence="1" type="ORF">B0F89_10647</name>
</gene>
<dbReference type="InterPro" id="IPR054648">
    <property type="entry name" value="TudS-rel"/>
</dbReference>
<dbReference type="NCBIfam" id="NF045597">
    <property type="entry name" value="TudS_rel_CD3072"/>
    <property type="match status" value="1"/>
</dbReference>
<evidence type="ECO:0000313" key="1">
    <source>
        <dbReference type="EMBL" id="PPK61953.1"/>
    </source>
</evidence>
<dbReference type="AlphaFoldDB" id="A0AB36ZZ55"/>
<dbReference type="RefSeq" id="WP_104411942.1">
    <property type="nucleotide sequence ID" value="NZ_PTIW01000006.1"/>
</dbReference>
<protein>
    <submittedName>
        <fullName evidence="1">Secreted protein</fullName>
    </submittedName>
</protein>
<dbReference type="Proteomes" id="UP000239861">
    <property type="component" value="Unassembled WGS sequence"/>
</dbReference>
<accession>A0AB36ZZ55</accession>
<reference evidence="1 2" key="1">
    <citation type="submission" date="2018-02" db="EMBL/GenBank/DDBJ databases">
        <title>Subsurface microbial communities from deep shales in Ohio and West Virginia, USA.</title>
        <authorList>
            <person name="Wrighton K."/>
        </authorList>
    </citation>
    <scope>NUCLEOTIDE SEQUENCE [LARGE SCALE GENOMIC DNA]</scope>
    <source>
        <strain evidence="1 2">MARC-MIP3H16</strain>
    </source>
</reference>
<sequence length="183" mass="20605">MQRNKKILLLSHCLLNVNSKVNKIANYGGCLEELIVPLIQKGYGFIQLPCPELLSCGIKRWGQVKEQLDTPYFRKHCEKLLDPIIQQLIDYSNSGYKISACIGVDNSPSCGVNTTCKSTKWEGEIDSSFSLEKTLNSLNIVNEKGVFMEVFKNLLDKNAINLDFYAINESNPNTSVKNILKEL</sequence>